<keyword evidence="3" id="KW-1185">Reference proteome</keyword>
<evidence type="ECO:0000313" key="2">
    <source>
        <dbReference type="EMBL" id="KAK4197759.1"/>
    </source>
</evidence>
<comment type="caution">
    <text evidence="2">The sequence shown here is derived from an EMBL/GenBank/DDBJ whole genome shotgun (WGS) entry which is preliminary data.</text>
</comment>
<feature type="compositionally biased region" description="Pro residues" evidence="1">
    <location>
        <begin position="210"/>
        <end position="222"/>
    </location>
</feature>
<dbReference type="Proteomes" id="UP001303160">
    <property type="component" value="Unassembled WGS sequence"/>
</dbReference>
<feature type="region of interest" description="Disordered" evidence="1">
    <location>
        <begin position="545"/>
        <end position="576"/>
    </location>
</feature>
<feature type="region of interest" description="Disordered" evidence="1">
    <location>
        <begin position="329"/>
        <end position="380"/>
    </location>
</feature>
<feature type="compositionally biased region" description="Low complexity" evidence="1">
    <location>
        <begin position="12"/>
        <end position="31"/>
    </location>
</feature>
<sequence length="576" mass="64823">MEEYTRTPHPSPDAAAGSPSPAAEATPASPAIGGESPVVAPGFTPVNPPQPANSAELASPEAKPVTPGLAAMEADPRRTHREWRPLYGRVSKCDSCDGRSPGVLQECCDKRCSVRLCEGCARGNLWHSQHRTHFIDADKCDWTIRKQITKPRRIAPRARPAQRSGDSEVPIQPASRKRRVHFEDEEDEEDEEEHRPAKRVQREAPREHPQPPIHPAYHPQPPVIGRTPLPSNAPPRRTAGPSSLRYSETYTRESTSQVNWPSAETVQLADAAVRGHGRREAEGHTFQTPPMPPRRQEPPRHNEMRTAQTQDYNAAARDHQHRAYMSLPPTEHRSARDSGSMPPPPVPNRPDPRSTHGTGYRAVAGPSDGQPTQQPIQNQPVPLSPAEIRQVKTLYTLIVGTDYAGDARSYLRPPIPKELIRDQPPASLDVSQAPRTPYVPSLRSAPKPHPHNELTPSQLQTAHNDNHITHCVRRAWNSNNQVTILREFWGDSAILLLFWDVFNLYCAQNSLRDTPNATNWFVSRKQDVDFEIDRAAVLEMFARRGAEREERKRQEQEQERERERERERRRSGGSGY</sequence>
<organism evidence="2 3">
    <name type="scientific">Triangularia verruculosa</name>
    <dbReference type="NCBI Taxonomy" id="2587418"/>
    <lineage>
        <taxon>Eukaryota</taxon>
        <taxon>Fungi</taxon>
        <taxon>Dikarya</taxon>
        <taxon>Ascomycota</taxon>
        <taxon>Pezizomycotina</taxon>
        <taxon>Sordariomycetes</taxon>
        <taxon>Sordariomycetidae</taxon>
        <taxon>Sordariales</taxon>
        <taxon>Podosporaceae</taxon>
        <taxon>Triangularia</taxon>
    </lineage>
</organism>
<feature type="region of interest" description="Disordered" evidence="1">
    <location>
        <begin position="1"/>
        <end position="66"/>
    </location>
</feature>
<feature type="compositionally biased region" description="Acidic residues" evidence="1">
    <location>
        <begin position="183"/>
        <end position="192"/>
    </location>
</feature>
<feature type="compositionally biased region" description="Basic and acidic residues" evidence="1">
    <location>
        <begin position="545"/>
        <end position="570"/>
    </location>
</feature>
<evidence type="ECO:0000313" key="3">
    <source>
        <dbReference type="Proteomes" id="UP001303160"/>
    </source>
</evidence>
<dbReference type="EMBL" id="MU863957">
    <property type="protein sequence ID" value="KAK4197759.1"/>
    <property type="molecule type" value="Genomic_DNA"/>
</dbReference>
<reference evidence="2" key="2">
    <citation type="submission" date="2023-05" db="EMBL/GenBank/DDBJ databases">
        <authorList>
            <consortium name="Lawrence Berkeley National Laboratory"/>
            <person name="Steindorff A."/>
            <person name="Hensen N."/>
            <person name="Bonometti L."/>
            <person name="Westerberg I."/>
            <person name="Brannstrom I.O."/>
            <person name="Guillou S."/>
            <person name="Cros-Aarteil S."/>
            <person name="Calhoun S."/>
            <person name="Haridas S."/>
            <person name="Kuo A."/>
            <person name="Mondo S."/>
            <person name="Pangilinan J."/>
            <person name="Riley R."/>
            <person name="Labutti K."/>
            <person name="Andreopoulos B."/>
            <person name="Lipzen A."/>
            <person name="Chen C."/>
            <person name="Yanf M."/>
            <person name="Daum C."/>
            <person name="Ng V."/>
            <person name="Clum A."/>
            <person name="Ohm R."/>
            <person name="Martin F."/>
            <person name="Silar P."/>
            <person name="Natvig D."/>
            <person name="Lalanne C."/>
            <person name="Gautier V."/>
            <person name="Ament-Velasquez S.L."/>
            <person name="Kruys A."/>
            <person name="Hutchinson M.I."/>
            <person name="Powell A.J."/>
            <person name="Barry K."/>
            <person name="Miller A.N."/>
            <person name="Grigoriev I.V."/>
            <person name="Debuchy R."/>
            <person name="Gladieux P."/>
            <person name="Thoren M.H."/>
            <person name="Johannesson H."/>
        </authorList>
    </citation>
    <scope>NUCLEOTIDE SEQUENCE</scope>
    <source>
        <strain evidence="2">CBS 315.58</strain>
    </source>
</reference>
<evidence type="ECO:0000256" key="1">
    <source>
        <dbReference type="SAM" id="MobiDB-lite"/>
    </source>
</evidence>
<accession>A0AAN6XC22</accession>
<proteinExistence type="predicted"/>
<reference evidence="2" key="1">
    <citation type="journal article" date="2023" name="Mol. Phylogenet. Evol.">
        <title>Genome-scale phylogeny and comparative genomics of the fungal order Sordariales.</title>
        <authorList>
            <person name="Hensen N."/>
            <person name="Bonometti L."/>
            <person name="Westerberg I."/>
            <person name="Brannstrom I.O."/>
            <person name="Guillou S."/>
            <person name="Cros-Aarteil S."/>
            <person name="Calhoun S."/>
            <person name="Haridas S."/>
            <person name="Kuo A."/>
            <person name="Mondo S."/>
            <person name="Pangilinan J."/>
            <person name="Riley R."/>
            <person name="LaButti K."/>
            <person name="Andreopoulos B."/>
            <person name="Lipzen A."/>
            <person name="Chen C."/>
            <person name="Yan M."/>
            <person name="Daum C."/>
            <person name="Ng V."/>
            <person name="Clum A."/>
            <person name="Steindorff A."/>
            <person name="Ohm R.A."/>
            <person name="Martin F."/>
            <person name="Silar P."/>
            <person name="Natvig D.O."/>
            <person name="Lalanne C."/>
            <person name="Gautier V."/>
            <person name="Ament-Velasquez S.L."/>
            <person name="Kruys A."/>
            <person name="Hutchinson M.I."/>
            <person name="Powell A.J."/>
            <person name="Barry K."/>
            <person name="Miller A.N."/>
            <person name="Grigoriev I.V."/>
            <person name="Debuchy R."/>
            <person name="Gladieux P."/>
            <person name="Hiltunen Thoren M."/>
            <person name="Johannesson H."/>
        </authorList>
    </citation>
    <scope>NUCLEOTIDE SEQUENCE</scope>
    <source>
        <strain evidence="2">CBS 315.58</strain>
    </source>
</reference>
<dbReference type="AlphaFoldDB" id="A0AAN6XC22"/>
<name>A0AAN6XC22_9PEZI</name>
<feature type="region of interest" description="Disordered" evidence="1">
    <location>
        <begin position="151"/>
        <end position="315"/>
    </location>
</feature>
<feature type="compositionally biased region" description="Basic and acidic residues" evidence="1">
    <location>
        <begin position="294"/>
        <end position="304"/>
    </location>
</feature>
<feature type="compositionally biased region" description="Basic and acidic residues" evidence="1">
    <location>
        <begin position="200"/>
        <end position="209"/>
    </location>
</feature>
<protein>
    <submittedName>
        <fullName evidence="2">Uncharacterized protein</fullName>
    </submittedName>
</protein>
<gene>
    <name evidence="2" type="ORF">QBC40DRAFT_350755</name>
</gene>
<feature type="compositionally biased region" description="Polar residues" evidence="1">
    <location>
        <begin position="240"/>
        <end position="265"/>
    </location>
</feature>
<feature type="compositionally biased region" description="Polar residues" evidence="1">
    <location>
        <begin position="369"/>
        <end position="380"/>
    </location>
</feature>
<feature type="region of interest" description="Disordered" evidence="1">
    <location>
        <begin position="421"/>
        <end position="455"/>
    </location>
</feature>